<dbReference type="PROSITE" id="PS50929">
    <property type="entry name" value="ABC_TM1F"/>
    <property type="match status" value="1"/>
</dbReference>
<evidence type="ECO:0000313" key="11">
    <source>
        <dbReference type="Proteomes" id="UP000220251"/>
    </source>
</evidence>
<proteinExistence type="predicted"/>
<evidence type="ECO:0000256" key="4">
    <source>
        <dbReference type="ARBA" id="ARBA00022840"/>
    </source>
</evidence>
<evidence type="ECO:0000256" key="6">
    <source>
        <dbReference type="ARBA" id="ARBA00023136"/>
    </source>
</evidence>
<dbReference type="AlphaFoldDB" id="A0A0H5E517"/>
<feature type="domain" description="ABC transmembrane type-1" evidence="9">
    <location>
        <begin position="181"/>
        <end position="467"/>
    </location>
</feature>
<dbReference type="EMBL" id="CWGJ01000011">
    <property type="protein sequence ID" value="CRX38335.1"/>
    <property type="molecule type" value="Genomic_DNA"/>
</dbReference>
<dbReference type="InterPro" id="IPR011527">
    <property type="entry name" value="ABC1_TM_dom"/>
</dbReference>
<dbReference type="SUPFAM" id="SSF52540">
    <property type="entry name" value="P-loop containing nucleoside triphosphate hydrolases"/>
    <property type="match status" value="1"/>
</dbReference>
<keyword evidence="5 7" id="KW-1133">Transmembrane helix</keyword>
<name>A0A0H5E517_9BACT</name>
<dbReference type="GO" id="GO:0034040">
    <property type="term" value="F:ATPase-coupled lipid transmembrane transporter activity"/>
    <property type="evidence" value="ECO:0007669"/>
    <property type="project" value="TreeGrafter"/>
</dbReference>
<dbReference type="InterPro" id="IPR017871">
    <property type="entry name" value="ABC_transporter-like_CS"/>
</dbReference>
<protein>
    <submittedName>
        <fullName evidence="10">ABC-type transporter, ATPase subunit</fullName>
    </submittedName>
</protein>
<dbReference type="Proteomes" id="UP000220251">
    <property type="component" value="Unassembled WGS sequence"/>
</dbReference>
<comment type="subcellular location">
    <subcellularLocation>
        <location evidence="1">Cell membrane</location>
        <topology evidence="1">Multi-pass membrane protein</topology>
    </subcellularLocation>
</comment>
<dbReference type="PANTHER" id="PTHR24221">
    <property type="entry name" value="ATP-BINDING CASSETTE SUB-FAMILY B"/>
    <property type="match status" value="1"/>
</dbReference>
<dbReference type="SMART" id="SM00382">
    <property type="entry name" value="AAA"/>
    <property type="match status" value="1"/>
</dbReference>
<keyword evidence="6 7" id="KW-0472">Membrane</keyword>
<evidence type="ECO:0000256" key="3">
    <source>
        <dbReference type="ARBA" id="ARBA00022741"/>
    </source>
</evidence>
<dbReference type="PANTHER" id="PTHR24221:SF654">
    <property type="entry name" value="ATP-BINDING CASSETTE SUB-FAMILY B MEMBER 6"/>
    <property type="match status" value="1"/>
</dbReference>
<dbReference type="SUPFAM" id="SSF90123">
    <property type="entry name" value="ABC transporter transmembrane region"/>
    <property type="match status" value="1"/>
</dbReference>
<dbReference type="Gene3D" id="1.20.1560.10">
    <property type="entry name" value="ABC transporter type 1, transmembrane domain"/>
    <property type="match status" value="1"/>
</dbReference>
<dbReference type="PROSITE" id="PS00211">
    <property type="entry name" value="ABC_TRANSPORTER_1"/>
    <property type="match status" value="1"/>
</dbReference>
<evidence type="ECO:0000259" key="8">
    <source>
        <dbReference type="PROSITE" id="PS50893"/>
    </source>
</evidence>
<accession>A0A0H5E517</accession>
<reference evidence="11" key="1">
    <citation type="submission" date="2015-06" db="EMBL/GenBank/DDBJ databases">
        <authorList>
            <person name="Bertelli C."/>
        </authorList>
    </citation>
    <scope>NUCLEOTIDE SEQUENCE [LARGE SCALE GENOMIC DNA]</scope>
    <source>
        <strain evidence="11">CRIB-30</strain>
    </source>
</reference>
<dbReference type="RefSeq" id="WP_098038177.1">
    <property type="nucleotide sequence ID" value="NZ_CWGJ01000011.1"/>
</dbReference>
<dbReference type="InterPro" id="IPR027417">
    <property type="entry name" value="P-loop_NTPase"/>
</dbReference>
<dbReference type="InterPro" id="IPR003593">
    <property type="entry name" value="AAA+_ATPase"/>
</dbReference>
<keyword evidence="11" id="KW-1185">Reference proteome</keyword>
<dbReference type="Pfam" id="PF00664">
    <property type="entry name" value="ABC_membrane"/>
    <property type="match status" value="1"/>
</dbReference>
<dbReference type="InterPro" id="IPR036640">
    <property type="entry name" value="ABC1_TM_sf"/>
</dbReference>
<feature type="domain" description="ABC transporter" evidence="8">
    <location>
        <begin position="499"/>
        <end position="710"/>
    </location>
</feature>
<dbReference type="PROSITE" id="PS50893">
    <property type="entry name" value="ABC_TRANSPORTER_2"/>
    <property type="match status" value="1"/>
</dbReference>
<feature type="transmembrane region" description="Helical" evidence="7">
    <location>
        <begin position="217"/>
        <end position="237"/>
    </location>
</feature>
<feature type="transmembrane region" description="Helical" evidence="7">
    <location>
        <begin position="401"/>
        <end position="422"/>
    </location>
</feature>
<dbReference type="Pfam" id="PF00005">
    <property type="entry name" value="ABC_tran"/>
    <property type="match status" value="1"/>
</dbReference>
<evidence type="ECO:0000259" key="9">
    <source>
        <dbReference type="PROSITE" id="PS50929"/>
    </source>
</evidence>
<dbReference type="GO" id="GO:0005524">
    <property type="term" value="F:ATP binding"/>
    <property type="evidence" value="ECO:0007669"/>
    <property type="project" value="UniProtKB-KW"/>
</dbReference>
<dbReference type="GO" id="GO:0140359">
    <property type="term" value="F:ABC-type transporter activity"/>
    <property type="evidence" value="ECO:0007669"/>
    <property type="project" value="InterPro"/>
</dbReference>
<sequence length="710" mass="78962">MSKEPTHPKEKVNPETLRALFDKTAEIFISDESFAFSRASESAFYQCLFLIGQFQGIPFNPLKEKRHEQAEDPSHVIDAFCREANASFREVVLNRDLINKSPVPFLAFLKKNSKPVCLMPVREGGLVLIEPGSKERSLLTPDSFSLLKPLGFQFYRNFKESKVGPLYLLRFGLKNAKRELFLICATAFMATAVNLLFPLSNQLLFDTIIPDLKFSLFNQLLLSLGIAALGMLAFYIVRSLAETRLTGIVENTLQMAFWKKIISLPASFFRKYSSGDLMLRLTLFDQLRRQLTGPLVRLFITPVAALCFAILMIVYSPFLAAIALFLTSLSLAITAYYIIYLLPIMRRLTEKGAELQGFLMQLVVGISKLRATGSEIFAFKYWGELFTDIEKDKLKAKKAEVIASLIQSFFPPVTTLILYLAAFPLLTASDGREPQLTIGELLAFLSAFGAFSLAFSDLIGSAGGLFASIPLIERVEVILKEGAETKEFQRPVRNLEGRVELTNISFQYPDQPVPLLHNVNLTLRRGEFVAIRGRSGSGKSTLIRLLLGLEVPTSGEVFFDGIDLSAIDPSSLRARIGCFLQNSQVFIGTIRDNIMLGRPLSEEEVQSALVDSGFNEVIKTLPMGLDTVLPSGGATLSGGEKARLILARALAHKPDILLLDEPTAALDAVRERELMSRILKLPQTKLIVSHRKSTLSFAERILTLDRGKLE</sequence>
<feature type="transmembrane region" description="Helical" evidence="7">
    <location>
        <begin position="180"/>
        <end position="197"/>
    </location>
</feature>
<evidence type="ECO:0000256" key="1">
    <source>
        <dbReference type="ARBA" id="ARBA00004651"/>
    </source>
</evidence>
<gene>
    <name evidence="10" type="ORF">ELAC_0989</name>
</gene>
<organism evidence="10 11">
    <name type="scientific">Estrella lausannensis</name>
    <dbReference type="NCBI Taxonomy" id="483423"/>
    <lineage>
        <taxon>Bacteria</taxon>
        <taxon>Pseudomonadati</taxon>
        <taxon>Chlamydiota</taxon>
        <taxon>Chlamydiia</taxon>
        <taxon>Parachlamydiales</taxon>
        <taxon>Candidatus Criblamydiaceae</taxon>
        <taxon>Estrella</taxon>
    </lineage>
</organism>
<dbReference type="InterPro" id="IPR039421">
    <property type="entry name" value="Type_1_exporter"/>
</dbReference>
<dbReference type="Gene3D" id="3.40.50.300">
    <property type="entry name" value="P-loop containing nucleotide triphosphate hydrolases"/>
    <property type="match status" value="1"/>
</dbReference>
<keyword evidence="4" id="KW-0067">ATP-binding</keyword>
<keyword evidence="2 7" id="KW-0812">Transmembrane</keyword>
<feature type="transmembrane region" description="Helical" evidence="7">
    <location>
        <begin position="295"/>
        <end position="315"/>
    </location>
</feature>
<dbReference type="InterPro" id="IPR003439">
    <property type="entry name" value="ABC_transporter-like_ATP-bd"/>
</dbReference>
<feature type="transmembrane region" description="Helical" evidence="7">
    <location>
        <begin position="321"/>
        <end position="342"/>
    </location>
</feature>
<evidence type="ECO:0000256" key="7">
    <source>
        <dbReference type="SAM" id="Phobius"/>
    </source>
</evidence>
<evidence type="ECO:0000313" key="10">
    <source>
        <dbReference type="EMBL" id="CRX38335.1"/>
    </source>
</evidence>
<dbReference type="OrthoDB" id="9771903at2"/>
<keyword evidence="3" id="KW-0547">Nucleotide-binding</keyword>
<evidence type="ECO:0000256" key="5">
    <source>
        <dbReference type="ARBA" id="ARBA00022989"/>
    </source>
</evidence>
<dbReference type="GO" id="GO:0005886">
    <property type="term" value="C:plasma membrane"/>
    <property type="evidence" value="ECO:0007669"/>
    <property type="project" value="UniProtKB-SubCell"/>
</dbReference>
<evidence type="ECO:0000256" key="2">
    <source>
        <dbReference type="ARBA" id="ARBA00022692"/>
    </source>
</evidence>
<dbReference type="GO" id="GO:0016887">
    <property type="term" value="F:ATP hydrolysis activity"/>
    <property type="evidence" value="ECO:0007669"/>
    <property type="project" value="InterPro"/>
</dbReference>